<dbReference type="Pfam" id="PF01638">
    <property type="entry name" value="HxlR"/>
    <property type="match status" value="1"/>
</dbReference>
<keyword evidence="2" id="KW-0238">DNA-binding</keyword>
<dbReference type="Proteomes" id="UP000001364">
    <property type="component" value="Chromosome"/>
</dbReference>
<dbReference type="InterPro" id="IPR036388">
    <property type="entry name" value="WH-like_DNA-bd_sf"/>
</dbReference>
<evidence type="ECO:0000313" key="6">
    <source>
        <dbReference type="Proteomes" id="UP000001364"/>
    </source>
</evidence>
<proteinExistence type="predicted"/>
<reference evidence="5 6" key="1">
    <citation type="journal article" date="2010" name="J. Bacteriol.">
        <title>The genetic basis of laboratory adaptation in Caulobacter crescentus.</title>
        <authorList>
            <person name="Marks M.E."/>
            <person name="Castro-Rojas C.M."/>
            <person name="Teiling C."/>
            <person name="Du L."/>
            <person name="Kapatral V."/>
            <person name="Walunas T.L."/>
            <person name="Crosson S."/>
        </authorList>
    </citation>
    <scope>NUCLEOTIDE SEQUENCE [LARGE SCALE GENOMIC DNA]</scope>
    <source>
        <strain evidence="6">NA1000 / CB15N</strain>
    </source>
</reference>
<dbReference type="PANTHER" id="PTHR33204">
    <property type="entry name" value="TRANSCRIPTIONAL REGULATOR, MARR FAMILY"/>
    <property type="match status" value="1"/>
</dbReference>
<evidence type="ECO:0000259" key="4">
    <source>
        <dbReference type="PROSITE" id="PS51118"/>
    </source>
</evidence>
<dbReference type="SUPFAM" id="SSF46785">
    <property type="entry name" value="Winged helix' DNA-binding domain"/>
    <property type="match status" value="1"/>
</dbReference>
<evidence type="ECO:0000256" key="2">
    <source>
        <dbReference type="ARBA" id="ARBA00023125"/>
    </source>
</evidence>
<dbReference type="AlphaFoldDB" id="A0A0H3C8H9"/>
<dbReference type="Gene3D" id="1.10.10.10">
    <property type="entry name" value="Winged helix-like DNA-binding domain superfamily/Winged helix DNA-binding domain"/>
    <property type="match status" value="1"/>
</dbReference>
<evidence type="ECO:0000313" key="5">
    <source>
        <dbReference type="EMBL" id="ACL95378.1"/>
    </source>
</evidence>
<keyword evidence="3" id="KW-0804">Transcription</keyword>
<name>A0A0H3C8H9_CAUVN</name>
<protein>
    <submittedName>
        <fullName evidence="5">MarR-family transcriptional regulator</fullName>
    </submittedName>
</protein>
<feature type="domain" description="HTH hxlR-type" evidence="4">
    <location>
        <begin position="12"/>
        <end position="110"/>
    </location>
</feature>
<dbReference type="KEGG" id="ccs:CCNA_01913"/>
<dbReference type="InterPro" id="IPR036390">
    <property type="entry name" value="WH_DNA-bd_sf"/>
</dbReference>
<dbReference type="RefSeq" id="WP_012640344.1">
    <property type="nucleotide sequence ID" value="NC_011916.1"/>
</dbReference>
<organism evidence="5 6">
    <name type="scientific">Caulobacter vibrioides (strain NA1000 / CB15N)</name>
    <name type="common">Caulobacter crescentus</name>
    <dbReference type="NCBI Taxonomy" id="565050"/>
    <lineage>
        <taxon>Bacteria</taxon>
        <taxon>Pseudomonadati</taxon>
        <taxon>Pseudomonadota</taxon>
        <taxon>Alphaproteobacteria</taxon>
        <taxon>Caulobacterales</taxon>
        <taxon>Caulobacteraceae</taxon>
        <taxon>Caulobacter</taxon>
    </lineage>
</organism>
<evidence type="ECO:0000256" key="3">
    <source>
        <dbReference type="ARBA" id="ARBA00023163"/>
    </source>
</evidence>
<sequence length="126" mass="14428">MFLPANPYDMRCPSREMLDLIGGKWAILILCCLQQGPVRTGSLMRQIGGISQKMLTQTLRDLEQNGFVERISYPEVPPRVEYRLTELGQSLSALARTLEQWVVAHYETILAHRDQRQDEARIALSQ</sequence>
<dbReference type="GO" id="GO:0003677">
    <property type="term" value="F:DNA binding"/>
    <property type="evidence" value="ECO:0007669"/>
    <property type="project" value="UniProtKB-KW"/>
</dbReference>
<dbReference type="OrthoDB" id="9800350at2"/>
<dbReference type="PANTHER" id="PTHR33204:SF37">
    <property type="entry name" value="HTH-TYPE TRANSCRIPTIONAL REGULATOR YODB"/>
    <property type="match status" value="1"/>
</dbReference>
<dbReference type="PROSITE" id="PS51118">
    <property type="entry name" value="HTH_HXLR"/>
    <property type="match status" value="1"/>
</dbReference>
<dbReference type="PhylomeDB" id="A0A0H3C8H9"/>
<dbReference type="InterPro" id="IPR002577">
    <property type="entry name" value="HTH_HxlR"/>
</dbReference>
<keyword evidence="1" id="KW-0805">Transcription regulation</keyword>
<dbReference type="GeneID" id="7330052"/>
<gene>
    <name evidence="5" type="ordered locus">CCNA_01913</name>
</gene>
<keyword evidence="6" id="KW-1185">Reference proteome</keyword>
<dbReference type="RefSeq" id="YP_002517286.1">
    <property type="nucleotide sequence ID" value="NC_011916.1"/>
</dbReference>
<dbReference type="HOGENOM" id="CLU_111585_2_3_5"/>
<accession>A0A0H3C8H9</accession>
<dbReference type="PATRIC" id="fig|565050.3.peg.1873"/>
<evidence type="ECO:0000256" key="1">
    <source>
        <dbReference type="ARBA" id="ARBA00023015"/>
    </source>
</evidence>
<dbReference type="EMBL" id="CP001340">
    <property type="protein sequence ID" value="ACL95378.1"/>
    <property type="molecule type" value="Genomic_DNA"/>
</dbReference>